<dbReference type="Gene3D" id="3.30.990.10">
    <property type="entry name" value="Formiminotransferase, N-terminal subdomain"/>
    <property type="match status" value="1"/>
</dbReference>
<evidence type="ECO:0000259" key="2">
    <source>
        <dbReference type="SMART" id="SM01222"/>
    </source>
</evidence>
<keyword evidence="4" id="KW-1185">Reference proteome</keyword>
<gene>
    <name evidence="3" type="ORF">SK069_18935</name>
</gene>
<dbReference type="InterPro" id="IPR037070">
    <property type="entry name" value="Formiminotransferase_C_sf"/>
</dbReference>
<dbReference type="InterPro" id="IPR037064">
    <property type="entry name" value="Formiminotransferase_N_sf"/>
</dbReference>
<dbReference type="PANTHER" id="PTHR12234">
    <property type="entry name" value="FORMIMINOTRANSFERASE-CYCLODEAMINASE"/>
    <property type="match status" value="1"/>
</dbReference>
<protein>
    <recommendedName>
        <fullName evidence="2">Formiminotransferase N-terminal subdomain domain-containing protein</fullName>
    </recommendedName>
</protein>
<dbReference type="Pfam" id="PF07837">
    <property type="entry name" value="FTCD_N"/>
    <property type="match status" value="1"/>
</dbReference>
<evidence type="ECO:0000313" key="3">
    <source>
        <dbReference type="EMBL" id="MDX8153680.1"/>
    </source>
</evidence>
<dbReference type="InterPro" id="IPR012886">
    <property type="entry name" value="Formiminotransferase_N"/>
</dbReference>
<dbReference type="SUPFAM" id="SSF55116">
    <property type="entry name" value="Formiminotransferase domain of formiminotransferase-cyclodeaminase"/>
    <property type="match status" value="1"/>
</dbReference>
<dbReference type="SMART" id="SM01222">
    <property type="entry name" value="FTCD_N"/>
    <property type="match status" value="1"/>
</dbReference>
<dbReference type="InterPro" id="IPR022384">
    <property type="entry name" value="FormiminoTrfase_cat_dom_sf"/>
</dbReference>
<dbReference type="InterPro" id="IPR051623">
    <property type="entry name" value="FTCD"/>
</dbReference>
<feature type="domain" description="Formiminotransferase N-terminal subdomain" evidence="2">
    <location>
        <begin position="15"/>
        <end position="187"/>
    </location>
</feature>
<accession>A0ABU4VSB2</accession>
<sequence>MDRPAQIPTDAADPRLLLAVPNVSEGRLRPVVDAVGAAYASGGARVLDVHVDPDHHRSVHTLAGTPGTLADAVAAGAAEALARIDLATARGIHPHVGALDVAPIVFLDDARRGAAILEALVLGDRLGALGLPVFLYGLLGDGRTRAEVRRGGPGALARRLAAGELRPDFGPARLHPTAGAVLVGARPPLLAFNVELAAPATVDDARRIAAAVREGGADGLPGVRAIGLELRHPEGLAAGRGAAAEDPGPAAGADADSGARTASPSRTGNRDTPRATDEGTGSATDEPAIERAQLAETAARTPVPVDGPAPIAQVSCNVEDHRAVPLARLVAAVAAHAPVAACEVVGLPPRAAFAGFPDDLPVRGRRILEDVLAD</sequence>
<dbReference type="PANTHER" id="PTHR12234:SF1">
    <property type="entry name" value="FORMIMINOTRANSFERASE N-TERMINAL SUBDOMAIN-CONTAINING PROTEIN"/>
    <property type="match status" value="1"/>
</dbReference>
<feature type="compositionally biased region" description="Basic and acidic residues" evidence="1">
    <location>
        <begin position="268"/>
        <end position="277"/>
    </location>
</feature>
<proteinExistence type="predicted"/>
<dbReference type="RefSeq" id="WP_319955830.1">
    <property type="nucleotide sequence ID" value="NZ_JAXAVX010000018.1"/>
</dbReference>
<evidence type="ECO:0000313" key="4">
    <source>
        <dbReference type="Proteomes" id="UP001277761"/>
    </source>
</evidence>
<dbReference type="Proteomes" id="UP001277761">
    <property type="component" value="Unassembled WGS sequence"/>
</dbReference>
<feature type="region of interest" description="Disordered" evidence="1">
    <location>
        <begin position="239"/>
        <end position="287"/>
    </location>
</feature>
<reference evidence="3 4" key="1">
    <citation type="submission" date="2023-11" db="EMBL/GenBank/DDBJ databases">
        <authorList>
            <person name="Xu M."/>
            <person name="Jiang T."/>
        </authorList>
    </citation>
    <scope>NUCLEOTIDE SEQUENCE [LARGE SCALE GENOMIC DNA]</scope>
    <source>
        <strain evidence="3 4">SD</strain>
    </source>
</reference>
<feature type="compositionally biased region" description="Low complexity" evidence="1">
    <location>
        <begin position="239"/>
        <end position="263"/>
    </location>
</feature>
<name>A0ABU4VSB2_9ACTN</name>
<evidence type="ECO:0000256" key="1">
    <source>
        <dbReference type="SAM" id="MobiDB-lite"/>
    </source>
</evidence>
<comment type="caution">
    <text evidence="3">The sequence shown here is derived from an EMBL/GenBank/DDBJ whole genome shotgun (WGS) entry which is preliminary data.</text>
</comment>
<dbReference type="Gene3D" id="3.30.70.670">
    <property type="entry name" value="Formiminotransferase, C-terminal subdomain"/>
    <property type="match status" value="2"/>
</dbReference>
<dbReference type="EMBL" id="JAXAVX010000018">
    <property type="protein sequence ID" value="MDX8153680.1"/>
    <property type="molecule type" value="Genomic_DNA"/>
</dbReference>
<organism evidence="3 4">
    <name type="scientific">Patulibacter brassicae</name>
    <dbReference type="NCBI Taxonomy" id="1705717"/>
    <lineage>
        <taxon>Bacteria</taxon>
        <taxon>Bacillati</taxon>
        <taxon>Actinomycetota</taxon>
        <taxon>Thermoleophilia</taxon>
        <taxon>Solirubrobacterales</taxon>
        <taxon>Patulibacteraceae</taxon>
        <taxon>Patulibacter</taxon>
    </lineage>
</organism>